<dbReference type="Pfam" id="PF02954">
    <property type="entry name" value="HTH_8"/>
    <property type="match status" value="1"/>
</dbReference>
<dbReference type="RefSeq" id="WP_093029256.1">
    <property type="nucleotide sequence ID" value="NZ_FNNZ01000004.1"/>
</dbReference>
<dbReference type="OrthoDB" id="9804019at2"/>
<dbReference type="InterPro" id="IPR009057">
    <property type="entry name" value="Homeodomain-like_sf"/>
</dbReference>
<dbReference type="SMART" id="SM00382">
    <property type="entry name" value="AAA"/>
    <property type="match status" value="1"/>
</dbReference>
<evidence type="ECO:0000256" key="1">
    <source>
        <dbReference type="ARBA" id="ARBA00022741"/>
    </source>
</evidence>
<dbReference type="Pfam" id="PF00158">
    <property type="entry name" value="Sigma54_activat"/>
    <property type="match status" value="1"/>
</dbReference>
<keyword evidence="3" id="KW-0805">Transcription regulation</keyword>
<evidence type="ECO:0000256" key="2">
    <source>
        <dbReference type="ARBA" id="ARBA00022840"/>
    </source>
</evidence>
<dbReference type="PROSITE" id="PS50045">
    <property type="entry name" value="SIGMA54_INTERACT_4"/>
    <property type="match status" value="1"/>
</dbReference>
<feature type="domain" description="Sigma-54 factor interaction" evidence="5">
    <location>
        <begin position="4"/>
        <end position="215"/>
    </location>
</feature>
<keyword evidence="4" id="KW-0804">Transcription</keyword>
<dbReference type="Gene3D" id="1.10.10.60">
    <property type="entry name" value="Homeodomain-like"/>
    <property type="match status" value="1"/>
</dbReference>
<evidence type="ECO:0000256" key="4">
    <source>
        <dbReference type="ARBA" id="ARBA00023163"/>
    </source>
</evidence>
<name>A0A1H2TR50_THIRO</name>
<dbReference type="GO" id="GO:0043565">
    <property type="term" value="F:sequence-specific DNA binding"/>
    <property type="evidence" value="ECO:0007669"/>
    <property type="project" value="InterPro"/>
</dbReference>
<evidence type="ECO:0000256" key="3">
    <source>
        <dbReference type="ARBA" id="ARBA00023015"/>
    </source>
</evidence>
<reference evidence="7" key="1">
    <citation type="submission" date="2016-10" db="EMBL/GenBank/DDBJ databases">
        <authorList>
            <person name="Varghese N."/>
            <person name="Submissions S."/>
        </authorList>
    </citation>
    <scope>NUCLEOTIDE SEQUENCE [LARGE SCALE GENOMIC DNA]</scope>
    <source>
        <strain evidence="7">DSM 217</strain>
    </source>
</reference>
<dbReference type="GO" id="GO:0006355">
    <property type="term" value="P:regulation of DNA-templated transcription"/>
    <property type="evidence" value="ECO:0007669"/>
    <property type="project" value="InterPro"/>
</dbReference>
<gene>
    <name evidence="6" type="ORF">SAMN05421783_104125</name>
</gene>
<dbReference type="AlphaFoldDB" id="A0A1H2TR50"/>
<evidence type="ECO:0000313" key="7">
    <source>
        <dbReference type="Proteomes" id="UP000198816"/>
    </source>
</evidence>
<dbReference type="STRING" id="1058.SAMN05421783_104125"/>
<sequence>MTTLIGRSPAFTRLRNALSMVAATDVGVLLLGEPGTGKETLAREIHASSTRRDGRFGVLACTGAPPDALDRCLSTFAQDAPGTLFLDEVGDLNAADQAHLLHLIVEQDAARDGAPSGSGLRIIAASALDLDRLVQQGAFRRDLYLRLCVVPLEVPPLRERALDIPALTQHFIATAAARHRLDPPRLKSGAERLLRRYTWPGNLRELANLCERLVILLPGTEVGPENLPGEVVRGTPQTETDIGFSLPPHGIDLNDLEAELIRQALSLAGGNKSRAARLLGLTRDTLLYRLQKHLITG</sequence>
<organism evidence="6 7">
    <name type="scientific">Thiocapsa roseopersicina</name>
    <dbReference type="NCBI Taxonomy" id="1058"/>
    <lineage>
        <taxon>Bacteria</taxon>
        <taxon>Pseudomonadati</taxon>
        <taxon>Pseudomonadota</taxon>
        <taxon>Gammaproteobacteria</taxon>
        <taxon>Chromatiales</taxon>
        <taxon>Chromatiaceae</taxon>
        <taxon>Thiocapsa</taxon>
    </lineage>
</organism>
<accession>A0A1H2TR50</accession>
<keyword evidence="7" id="KW-1185">Reference proteome</keyword>
<evidence type="ECO:0000313" key="6">
    <source>
        <dbReference type="EMBL" id="SDW46403.1"/>
    </source>
</evidence>
<keyword evidence="1" id="KW-0547">Nucleotide-binding</keyword>
<dbReference type="PANTHER" id="PTHR32071">
    <property type="entry name" value="TRANSCRIPTIONAL REGULATORY PROTEIN"/>
    <property type="match status" value="1"/>
</dbReference>
<dbReference type="InterPro" id="IPR003593">
    <property type="entry name" value="AAA+_ATPase"/>
</dbReference>
<dbReference type="EMBL" id="FNNZ01000004">
    <property type="protein sequence ID" value="SDW46403.1"/>
    <property type="molecule type" value="Genomic_DNA"/>
</dbReference>
<dbReference type="InterPro" id="IPR002197">
    <property type="entry name" value="HTH_Fis"/>
</dbReference>
<dbReference type="Gene3D" id="1.10.8.60">
    <property type="match status" value="1"/>
</dbReference>
<dbReference type="SUPFAM" id="SSF46689">
    <property type="entry name" value="Homeodomain-like"/>
    <property type="match status" value="1"/>
</dbReference>
<dbReference type="Gene3D" id="3.40.50.300">
    <property type="entry name" value="P-loop containing nucleotide triphosphate hydrolases"/>
    <property type="match status" value="1"/>
</dbReference>
<protein>
    <submittedName>
        <fullName evidence="6">Regulatory protein, Fis family</fullName>
    </submittedName>
</protein>
<proteinExistence type="predicted"/>
<dbReference type="InterPro" id="IPR027417">
    <property type="entry name" value="P-loop_NTPase"/>
</dbReference>
<keyword evidence="2" id="KW-0067">ATP-binding</keyword>
<dbReference type="InterPro" id="IPR058031">
    <property type="entry name" value="AAA_lid_NorR"/>
</dbReference>
<dbReference type="Proteomes" id="UP000198816">
    <property type="component" value="Unassembled WGS sequence"/>
</dbReference>
<dbReference type="InterPro" id="IPR025944">
    <property type="entry name" value="Sigma_54_int_dom_CS"/>
</dbReference>
<dbReference type="SUPFAM" id="SSF52540">
    <property type="entry name" value="P-loop containing nucleoside triphosphate hydrolases"/>
    <property type="match status" value="1"/>
</dbReference>
<dbReference type="PRINTS" id="PR01590">
    <property type="entry name" value="HTHFIS"/>
</dbReference>
<dbReference type="PROSITE" id="PS00688">
    <property type="entry name" value="SIGMA54_INTERACT_3"/>
    <property type="match status" value="1"/>
</dbReference>
<evidence type="ECO:0000259" key="5">
    <source>
        <dbReference type="PROSITE" id="PS50045"/>
    </source>
</evidence>
<dbReference type="CDD" id="cd00009">
    <property type="entry name" value="AAA"/>
    <property type="match status" value="1"/>
</dbReference>
<dbReference type="InterPro" id="IPR002078">
    <property type="entry name" value="Sigma_54_int"/>
</dbReference>
<dbReference type="GO" id="GO:0005524">
    <property type="term" value="F:ATP binding"/>
    <property type="evidence" value="ECO:0007669"/>
    <property type="project" value="UniProtKB-KW"/>
</dbReference>
<dbReference type="Pfam" id="PF25601">
    <property type="entry name" value="AAA_lid_14"/>
    <property type="match status" value="1"/>
</dbReference>